<proteinExistence type="predicted"/>
<feature type="compositionally biased region" description="Polar residues" evidence="6">
    <location>
        <begin position="162"/>
        <end position="173"/>
    </location>
</feature>
<dbReference type="InterPro" id="IPR012337">
    <property type="entry name" value="RNaseH-like_sf"/>
</dbReference>
<evidence type="ECO:0000256" key="3">
    <source>
        <dbReference type="ARBA" id="ARBA00022771"/>
    </source>
</evidence>
<dbReference type="AlphaFoldDB" id="A0A1C7LV33"/>
<organism evidence="9 10">
    <name type="scientific">Grifola frondosa</name>
    <name type="common">Maitake</name>
    <name type="synonym">Polyporus frondosus</name>
    <dbReference type="NCBI Taxonomy" id="5627"/>
    <lineage>
        <taxon>Eukaryota</taxon>
        <taxon>Fungi</taxon>
        <taxon>Dikarya</taxon>
        <taxon>Basidiomycota</taxon>
        <taxon>Agaricomycotina</taxon>
        <taxon>Agaricomycetes</taxon>
        <taxon>Polyporales</taxon>
        <taxon>Grifolaceae</taxon>
        <taxon>Grifola</taxon>
    </lineage>
</organism>
<gene>
    <name evidence="9" type="ORF">A0H81_12375</name>
</gene>
<dbReference type="PANTHER" id="PTHR46481:SF10">
    <property type="entry name" value="ZINC FINGER BED DOMAIN-CONTAINING PROTEIN 39"/>
    <property type="match status" value="1"/>
</dbReference>
<dbReference type="Pfam" id="PF04937">
    <property type="entry name" value="DUF659"/>
    <property type="match status" value="1"/>
</dbReference>
<name>A0A1C7LV33_GRIFR</name>
<dbReference type="InterPro" id="IPR052035">
    <property type="entry name" value="ZnF_BED_domain_contain"/>
</dbReference>
<evidence type="ECO:0000259" key="7">
    <source>
        <dbReference type="Pfam" id="PF04937"/>
    </source>
</evidence>
<evidence type="ECO:0000256" key="1">
    <source>
        <dbReference type="ARBA" id="ARBA00004123"/>
    </source>
</evidence>
<evidence type="ECO:0000256" key="4">
    <source>
        <dbReference type="ARBA" id="ARBA00022833"/>
    </source>
</evidence>
<feature type="domain" description="HAT C-terminal dimerisation" evidence="8">
    <location>
        <begin position="663"/>
        <end position="710"/>
    </location>
</feature>
<dbReference type="InterPro" id="IPR007021">
    <property type="entry name" value="DUF659"/>
</dbReference>
<evidence type="ECO:0000313" key="9">
    <source>
        <dbReference type="EMBL" id="OBZ67907.1"/>
    </source>
</evidence>
<evidence type="ECO:0000256" key="5">
    <source>
        <dbReference type="ARBA" id="ARBA00023242"/>
    </source>
</evidence>
<dbReference type="OrthoDB" id="2423954at2759"/>
<comment type="caution">
    <text evidence="9">The sequence shown here is derived from an EMBL/GenBank/DDBJ whole genome shotgun (WGS) entry which is preliminary data.</text>
</comment>
<keyword evidence="2" id="KW-0479">Metal-binding</keyword>
<protein>
    <recommendedName>
        <fullName evidence="11">DUF659 domain-containing protein</fullName>
    </recommendedName>
</protein>
<dbReference type="Proteomes" id="UP000092993">
    <property type="component" value="Unassembled WGS sequence"/>
</dbReference>
<feature type="domain" description="DUF659" evidence="7">
    <location>
        <begin position="245"/>
        <end position="383"/>
    </location>
</feature>
<keyword evidence="5" id="KW-0539">Nucleus</keyword>
<evidence type="ECO:0000256" key="6">
    <source>
        <dbReference type="SAM" id="MobiDB-lite"/>
    </source>
</evidence>
<dbReference type="InterPro" id="IPR008906">
    <property type="entry name" value="HATC_C_dom"/>
</dbReference>
<dbReference type="Pfam" id="PF05699">
    <property type="entry name" value="Dimer_Tnp_hAT"/>
    <property type="match status" value="1"/>
</dbReference>
<feature type="region of interest" description="Disordered" evidence="6">
    <location>
        <begin position="162"/>
        <end position="185"/>
    </location>
</feature>
<dbReference type="EMBL" id="LUGG01000023">
    <property type="protein sequence ID" value="OBZ67907.1"/>
    <property type="molecule type" value="Genomic_DNA"/>
</dbReference>
<evidence type="ECO:0000313" key="10">
    <source>
        <dbReference type="Proteomes" id="UP000092993"/>
    </source>
</evidence>
<dbReference type="OMA" id="QCARATI"/>
<keyword evidence="10" id="KW-1185">Reference proteome</keyword>
<evidence type="ECO:0000259" key="8">
    <source>
        <dbReference type="Pfam" id="PF05699"/>
    </source>
</evidence>
<evidence type="ECO:0000256" key="2">
    <source>
        <dbReference type="ARBA" id="ARBA00022723"/>
    </source>
</evidence>
<comment type="subcellular location">
    <subcellularLocation>
        <location evidence="1">Nucleus</location>
    </subcellularLocation>
</comment>
<accession>A0A1C7LV33</accession>
<dbReference type="GO" id="GO:0046983">
    <property type="term" value="F:protein dimerization activity"/>
    <property type="evidence" value="ECO:0007669"/>
    <property type="project" value="InterPro"/>
</dbReference>
<dbReference type="SUPFAM" id="SSF53098">
    <property type="entry name" value="Ribonuclease H-like"/>
    <property type="match status" value="1"/>
</dbReference>
<keyword evidence="4" id="KW-0862">Zinc</keyword>
<keyword evidence="3" id="KW-0863">Zinc-finger</keyword>
<dbReference type="GO" id="GO:0008270">
    <property type="term" value="F:zinc ion binding"/>
    <property type="evidence" value="ECO:0007669"/>
    <property type="project" value="UniProtKB-KW"/>
</dbReference>
<reference evidence="9 10" key="1">
    <citation type="submission" date="2016-03" db="EMBL/GenBank/DDBJ databases">
        <title>Whole genome sequencing of Grifola frondosa 9006-11.</title>
        <authorList>
            <person name="Min B."/>
            <person name="Park H."/>
            <person name="Kim J.-G."/>
            <person name="Cho H."/>
            <person name="Oh Y.-L."/>
            <person name="Kong W.-S."/>
            <person name="Choi I.-G."/>
        </authorList>
    </citation>
    <scope>NUCLEOTIDE SEQUENCE [LARGE SCALE GENOMIC DNA]</scope>
    <source>
        <strain evidence="9 10">9006-11</strain>
    </source>
</reference>
<dbReference type="PANTHER" id="PTHR46481">
    <property type="entry name" value="ZINC FINGER BED DOMAIN-CONTAINING PROTEIN 4"/>
    <property type="match status" value="1"/>
</dbReference>
<dbReference type="STRING" id="5627.A0A1C7LV33"/>
<dbReference type="GO" id="GO:0005634">
    <property type="term" value="C:nucleus"/>
    <property type="evidence" value="ECO:0007669"/>
    <property type="project" value="UniProtKB-SubCell"/>
</dbReference>
<sequence length="850" mass="95807">MANNPSPWNESHYWQYFYKGTGFKNDQSHKKAWCKACVRQAVAHIHDREIGAYSSGHLQAIRSEDDIRREVMDNGIQPISGKVDFLLKHLKACPEVSETLRDEVKQELLNRMNKSAERRKRKACDENTNPNGETIQAGVSALSRESSFSNSVSGINSLTTLNLNSSRNTSENPYANKRQRTNGNEEPFYGVVLPERHWDDSTQTRFAADLCRLLVACNVAWWAVEHPYLRWFFGQWVPGANIPGRTTVSGRILNEEAGKVVDMMKLQVKGKYATGQCDGWKNISKTSLVASMINVEYLPWLLNVCDISAKVKNAENLLEIVIGEINYCIEVLGVTLVGWCTDASGESRKMRRLLVEQYPSIVGVDCWSHQINLVVGDYFKTKINFVKVMDDALEIVKWFNNHSRALGLLRKEQTLRFGIALMLILPVLTRWTSHYLAATRLLDIQEAIRVLVAGSRQLLIECVGEKADAVRKANEILNLIALPSFWDDLALVKTHLEPLAIAANVTQSNNARLDVVLLTLGHLFMVYSNLALTMDPTLRSRILESLEKRWAKADQDAFIMAIVLNPYLRRDHFNPHNPMLTEAALWRIFKRVYARMIGGEPDLNLAAAFHEYLHRLGVWSDEGMELREWKDMASKADADVNLIQIWRRCNAGGVVHGQNGLVVLAMQVLSVVPNSAATERIFSKMGIVHNKLRSRLHPEKVRATVLVREDIEKCFPRPIHRRQRHFGELANAEHNNDDGHMDTDDDISEIAATSFSSVAADLSRELNEDSASDILIVPAPSSTTTSPIVTSLTTSTDIPTRHGLLLRHLFDYSSPSGVCGVARLWKSGQQGLEVEREYQSLVHSERDNSS</sequence>
<evidence type="ECO:0008006" key="11">
    <source>
        <dbReference type="Google" id="ProtNLM"/>
    </source>
</evidence>
<feature type="region of interest" description="Disordered" evidence="6">
    <location>
        <begin position="114"/>
        <end position="134"/>
    </location>
</feature>